<evidence type="ECO:0000313" key="1">
    <source>
        <dbReference type="EMBL" id="TRX93562.1"/>
    </source>
</evidence>
<dbReference type="OrthoDB" id="10375803at2759"/>
<dbReference type="Proteomes" id="UP000319160">
    <property type="component" value="Unassembled WGS sequence"/>
</dbReference>
<name>A0A553I037_9PEZI</name>
<evidence type="ECO:0000313" key="2">
    <source>
        <dbReference type="Proteomes" id="UP000319160"/>
    </source>
</evidence>
<organism evidence="1 2">
    <name type="scientific">Xylaria flabelliformis</name>
    <dbReference type="NCBI Taxonomy" id="2512241"/>
    <lineage>
        <taxon>Eukaryota</taxon>
        <taxon>Fungi</taxon>
        <taxon>Dikarya</taxon>
        <taxon>Ascomycota</taxon>
        <taxon>Pezizomycotina</taxon>
        <taxon>Sordariomycetes</taxon>
        <taxon>Xylariomycetidae</taxon>
        <taxon>Xylariales</taxon>
        <taxon>Xylariaceae</taxon>
        <taxon>Xylaria</taxon>
    </lineage>
</organism>
<sequence>MIGDDGFPYTGSPASGQLPQLLLNDKDILILEDVDFNRGESSSRGNHFIDNSNGMMGGGPNDTGNIPSFENPQSLNAPDTPNMFRSYPHDVTVVPPERVVANQRLFPPLVLSAPPQWINDYYTVVPVRLDGEGTGVPTLSHSNFLVGDQSKAFVVFSEIVIPGPGVWTLFVRGMDLARDNARGQYRGTHALVEAAG</sequence>
<protein>
    <submittedName>
        <fullName evidence="1">Uncharacterized protein</fullName>
    </submittedName>
</protein>
<reference evidence="2" key="1">
    <citation type="submission" date="2019-06" db="EMBL/GenBank/DDBJ databases">
        <title>Draft genome sequence of the griseofulvin-producing fungus Xylaria cubensis strain G536.</title>
        <authorList>
            <person name="Mead M.E."/>
            <person name="Raja H.A."/>
            <person name="Steenwyk J.L."/>
            <person name="Knowles S.L."/>
            <person name="Oberlies N.H."/>
            <person name="Rokas A."/>
        </authorList>
    </citation>
    <scope>NUCLEOTIDE SEQUENCE [LARGE SCALE GENOMIC DNA]</scope>
    <source>
        <strain evidence="2">G536</strain>
    </source>
</reference>
<dbReference type="AlphaFoldDB" id="A0A553I037"/>
<comment type="caution">
    <text evidence="1">The sequence shown here is derived from an EMBL/GenBank/DDBJ whole genome shotgun (WGS) entry which is preliminary data.</text>
</comment>
<accession>A0A553I037</accession>
<dbReference type="EMBL" id="VFLP01000028">
    <property type="protein sequence ID" value="TRX93562.1"/>
    <property type="molecule type" value="Genomic_DNA"/>
</dbReference>
<keyword evidence="2" id="KW-1185">Reference proteome</keyword>
<gene>
    <name evidence="1" type="ORF">FHL15_005534</name>
</gene>
<proteinExistence type="predicted"/>